<dbReference type="InterPro" id="IPR023027">
    <property type="entry name" value="Mannitol_DH_CS"/>
</dbReference>
<evidence type="ECO:0000256" key="5">
    <source>
        <dbReference type="ARBA" id="ARBA00023027"/>
    </source>
</evidence>
<dbReference type="Pfam" id="PF08125">
    <property type="entry name" value="Mannitol_dh_C"/>
    <property type="match status" value="1"/>
</dbReference>
<proteinExistence type="inferred from homology"/>
<dbReference type="PRINTS" id="PR00084">
    <property type="entry name" value="MTLDHDRGNASE"/>
</dbReference>
<gene>
    <name evidence="9" type="ORF">FG385_12490</name>
</gene>
<evidence type="ECO:0000256" key="2">
    <source>
        <dbReference type="ARBA" id="ARBA00012939"/>
    </source>
</evidence>
<keyword evidence="4" id="KW-0560">Oxidoreductase</keyword>
<dbReference type="PROSITE" id="PS00974">
    <property type="entry name" value="MANNITOL_DHGENASE"/>
    <property type="match status" value="1"/>
</dbReference>
<dbReference type="InterPro" id="IPR050988">
    <property type="entry name" value="Mannitol_DH/Oxidoreductase"/>
</dbReference>
<dbReference type="Pfam" id="PF01232">
    <property type="entry name" value="Mannitol_dh"/>
    <property type="match status" value="1"/>
</dbReference>
<feature type="domain" description="Mannitol dehydrogenase N-terminal" evidence="7">
    <location>
        <begin position="3"/>
        <end position="247"/>
    </location>
</feature>
<feature type="domain" description="Mannitol dehydrogenase C-terminal" evidence="8">
    <location>
        <begin position="256"/>
        <end position="436"/>
    </location>
</feature>
<evidence type="ECO:0000256" key="4">
    <source>
        <dbReference type="ARBA" id="ARBA00023002"/>
    </source>
</evidence>
<dbReference type="InterPro" id="IPR008927">
    <property type="entry name" value="6-PGluconate_DH-like_C_sf"/>
</dbReference>
<dbReference type="InterPro" id="IPR013131">
    <property type="entry name" value="Mannitol_DH_N"/>
</dbReference>
<organism evidence="9 10">
    <name type="scientific">Amycolatopsis alkalitolerans</name>
    <dbReference type="NCBI Taxonomy" id="2547244"/>
    <lineage>
        <taxon>Bacteria</taxon>
        <taxon>Bacillati</taxon>
        <taxon>Actinomycetota</taxon>
        <taxon>Actinomycetes</taxon>
        <taxon>Pseudonocardiales</taxon>
        <taxon>Pseudonocardiaceae</taxon>
        <taxon>Amycolatopsis</taxon>
    </lineage>
</organism>
<comment type="caution">
    <text evidence="9">The sequence shown here is derived from an EMBL/GenBank/DDBJ whole genome shotgun (WGS) entry which is preliminary data.</text>
</comment>
<dbReference type="RefSeq" id="WP_139096849.1">
    <property type="nucleotide sequence ID" value="NZ_VDFW01000008.1"/>
</dbReference>
<evidence type="ECO:0000259" key="7">
    <source>
        <dbReference type="Pfam" id="PF01232"/>
    </source>
</evidence>
<keyword evidence="5" id="KW-0520">NAD</keyword>
<dbReference type="OrthoDB" id="271711at2"/>
<dbReference type="PANTHER" id="PTHR43362:SF1">
    <property type="entry name" value="MANNITOL DEHYDROGENASE 2-RELATED"/>
    <property type="match status" value="1"/>
</dbReference>
<dbReference type="AlphaFoldDB" id="A0A5C4M308"/>
<name>A0A5C4M308_9PSEU</name>
<comment type="catalytic activity">
    <reaction evidence="6">
        <text>D-mannitol 1-phosphate + NAD(+) = beta-D-fructose 6-phosphate + NADH + H(+)</text>
        <dbReference type="Rhea" id="RHEA:19661"/>
        <dbReference type="ChEBI" id="CHEBI:15378"/>
        <dbReference type="ChEBI" id="CHEBI:57540"/>
        <dbReference type="ChEBI" id="CHEBI:57634"/>
        <dbReference type="ChEBI" id="CHEBI:57945"/>
        <dbReference type="ChEBI" id="CHEBI:61381"/>
        <dbReference type="EC" id="1.1.1.17"/>
    </reaction>
</comment>
<dbReference type="PANTHER" id="PTHR43362">
    <property type="entry name" value="MANNITOL DEHYDROGENASE DSF1-RELATED"/>
    <property type="match status" value="1"/>
</dbReference>
<dbReference type="Gene3D" id="1.10.1040.10">
    <property type="entry name" value="N-(1-d-carboxylethyl)-l-norvaline Dehydrogenase, domain 2"/>
    <property type="match status" value="1"/>
</dbReference>
<dbReference type="GO" id="GO:0008926">
    <property type="term" value="F:mannitol-1-phosphate 5-dehydrogenase activity"/>
    <property type="evidence" value="ECO:0007669"/>
    <property type="project" value="UniProtKB-EC"/>
</dbReference>
<dbReference type="Proteomes" id="UP000305546">
    <property type="component" value="Unassembled WGS sequence"/>
</dbReference>
<dbReference type="EMBL" id="VDFW01000008">
    <property type="protein sequence ID" value="TNC26560.1"/>
    <property type="molecule type" value="Genomic_DNA"/>
</dbReference>
<dbReference type="InterPro" id="IPR000669">
    <property type="entry name" value="Mannitol_DH"/>
</dbReference>
<dbReference type="SUPFAM" id="SSF51735">
    <property type="entry name" value="NAD(P)-binding Rossmann-fold domains"/>
    <property type="match status" value="1"/>
</dbReference>
<dbReference type="Gene3D" id="3.40.50.720">
    <property type="entry name" value="NAD(P)-binding Rossmann-like Domain"/>
    <property type="match status" value="1"/>
</dbReference>
<dbReference type="InterPro" id="IPR013118">
    <property type="entry name" value="Mannitol_DH_C"/>
</dbReference>
<evidence type="ECO:0000259" key="8">
    <source>
        <dbReference type="Pfam" id="PF08125"/>
    </source>
</evidence>
<dbReference type="SUPFAM" id="SSF48179">
    <property type="entry name" value="6-phosphogluconate dehydrogenase C-terminal domain-like"/>
    <property type="match status" value="1"/>
</dbReference>
<evidence type="ECO:0000313" key="10">
    <source>
        <dbReference type="Proteomes" id="UP000305546"/>
    </source>
</evidence>
<evidence type="ECO:0000256" key="3">
    <source>
        <dbReference type="ARBA" id="ARBA00016219"/>
    </source>
</evidence>
<sequence length="450" mass="48852">MAGIVHLGLGNFHRAHQAVYTAAAPDGAEWGILAAASSSRTVVDALRRQDLRYHVVEISPAEARISAPAVHTGVLVAAEETDALLAAIAAEETRMITLTVTEHGYSYSPKTLGLDLDSPDVRHDLAEAAPRTPIGQIARGLQRRARTHGRGITVLSCDNLAENGRHTRRLVREFVAALPDPALAEWIDESVTFPNAMVDRIVPATTDETRRIVAERLGVEDAVPVPAEPFTMWVLEDDFAQGRPRWEAGGAIFTDDVSAYELLKLRLLNGTHSLIAYLGLLSGARHVADSVARPFVERAARRVMAEDYLPTFTPPEAIDVEQYIEQLFARFSNSALGHRAAQVGSDGSLKLPQRITEPVLWHQKQGRVPGQLALTVAAYLCCLDTGIRDPALERLRALDSGTAREFVEAVFHKGQIFAAELAECSGFTELVAELVEVIRTHGAAQAAAIV</sequence>
<protein>
    <recommendedName>
        <fullName evidence="3">Mannitol-1-phosphate 5-dehydrogenase</fullName>
        <ecNumber evidence="2">1.1.1.17</ecNumber>
    </recommendedName>
</protein>
<reference evidence="9 10" key="1">
    <citation type="submission" date="2019-06" db="EMBL/GenBank/DDBJ databases">
        <title>Amycolatopsis alkalitolerans sp. nov., isolated from Gastrodia elata Blume.</title>
        <authorList>
            <person name="Narsing Rao M.P."/>
            <person name="Li W.J."/>
        </authorList>
    </citation>
    <scope>NUCLEOTIDE SEQUENCE [LARGE SCALE GENOMIC DNA]</scope>
    <source>
        <strain evidence="9 10">SYSUP0005</strain>
    </source>
</reference>
<evidence type="ECO:0000313" key="9">
    <source>
        <dbReference type="EMBL" id="TNC26560.1"/>
    </source>
</evidence>
<comment type="similarity">
    <text evidence="1">Belongs to the mannitol dehydrogenase family.</text>
</comment>
<evidence type="ECO:0000256" key="1">
    <source>
        <dbReference type="ARBA" id="ARBA00006541"/>
    </source>
</evidence>
<dbReference type="InterPro" id="IPR013328">
    <property type="entry name" value="6PGD_dom2"/>
</dbReference>
<keyword evidence="10" id="KW-1185">Reference proteome</keyword>
<dbReference type="InterPro" id="IPR036291">
    <property type="entry name" value="NAD(P)-bd_dom_sf"/>
</dbReference>
<accession>A0A5C4M308</accession>
<evidence type="ECO:0000256" key="6">
    <source>
        <dbReference type="ARBA" id="ARBA00048615"/>
    </source>
</evidence>
<dbReference type="GO" id="GO:0019594">
    <property type="term" value="P:mannitol metabolic process"/>
    <property type="evidence" value="ECO:0007669"/>
    <property type="project" value="InterPro"/>
</dbReference>
<dbReference type="EC" id="1.1.1.17" evidence="2"/>